<dbReference type="EMBL" id="MQUC01000003">
    <property type="protein sequence ID" value="PRP68137.1"/>
    <property type="molecule type" value="Genomic_DNA"/>
</dbReference>
<sequence>MKIRIAHNISYLIDEKTSGQNDFAEIFGIKQGSVSSYASGRVKPKLDLIVQIAEYFKISLDDLITGDLQKDSYLAKEPSAIYKVSNQLNETIDNLTEKIKLQQQLLQAKDNNIKALEETVQILKSTNQALTGKAAS</sequence>
<keyword evidence="4" id="KW-1185">Reference proteome</keyword>
<proteinExistence type="predicted"/>
<evidence type="ECO:0000313" key="3">
    <source>
        <dbReference type="EMBL" id="PRP68137.1"/>
    </source>
</evidence>
<feature type="domain" description="HTH cro/C1-type" evidence="2">
    <location>
        <begin position="20"/>
        <end position="63"/>
    </location>
</feature>
<reference evidence="3 4" key="1">
    <citation type="submission" date="2016-11" db="EMBL/GenBank/DDBJ databases">
        <title>Trade-off between light-utilization and light-protection in marine flavobacteria.</title>
        <authorList>
            <person name="Kumagai Y."/>
        </authorList>
    </citation>
    <scope>NUCLEOTIDE SEQUENCE [LARGE SCALE GENOMIC DNA]</scope>
    <source>
        <strain evidence="3 4">JCM 17109</strain>
    </source>
</reference>
<protein>
    <recommendedName>
        <fullName evidence="2">HTH cro/C1-type domain-containing protein</fullName>
    </recommendedName>
</protein>
<dbReference type="SMART" id="SM00530">
    <property type="entry name" value="HTH_XRE"/>
    <property type="match status" value="1"/>
</dbReference>
<accession>A0A2S9WXD4</accession>
<keyword evidence="1" id="KW-0175">Coiled coil</keyword>
<feature type="coiled-coil region" evidence="1">
    <location>
        <begin position="85"/>
        <end position="133"/>
    </location>
</feature>
<dbReference type="InterPro" id="IPR010982">
    <property type="entry name" value="Lambda_DNA-bd_dom_sf"/>
</dbReference>
<dbReference type="PROSITE" id="PS50943">
    <property type="entry name" value="HTH_CROC1"/>
    <property type="match status" value="1"/>
</dbReference>
<dbReference type="Gene3D" id="1.10.260.40">
    <property type="entry name" value="lambda repressor-like DNA-binding domains"/>
    <property type="match status" value="1"/>
</dbReference>
<dbReference type="AlphaFoldDB" id="A0A2S9WXD4"/>
<evidence type="ECO:0000313" key="4">
    <source>
        <dbReference type="Proteomes" id="UP000239532"/>
    </source>
</evidence>
<dbReference type="RefSeq" id="WP_105983815.1">
    <property type="nucleotide sequence ID" value="NZ_MQUC01000003.1"/>
</dbReference>
<comment type="caution">
    <text evidence="3">The sequence shown here is derived from an EMBL/GenBank/DDBJ whole genome shotgun (WGS) entry which is preliminary data.</text>
</comment>
<evidence type="ECO:0000256" key="1">
    <source>
        <dbReference type="SAM" id="Coils"/>
    </source>
</evidence>
<dbReference type="SUPFAM" id="SSF47413">
    <property type="entry name" value="lambda repressor-like DNA-binding domains"/>
    <property type="match status" value="1"/>
</dbReference>
<gene>
    <name evidence="3" type="ORF">BST86_14080</name>
</gene>
<evidence type="ECO:0000259" key="2">
    <source>
        <dbReference type="PROSITE" id="PS50943"/>
    </source>
</evidence>
<name>A0A2S9WXD4_9FLAO</name>
<organism evidence="3 4">
    <name type="scientific">Nonlabens agnitus</name>
    <dbReference type="NCBI Taxonomy" id="870484"/>
    <lineage>
        <taxon>Bacteria</taxon>
        <taxon>Pseudomonadati</taxon>
        <taxon>Bacteroidota</taxon>
        <taxon>Flavobacteriia</taxon>
        <taxon>Flavobacteriales</taxon>
        <taxon>Flavobacteriaceae</taxon>
        <taxon>Nonlabens</taxon>
    </lineage>
</organism>
<dbReference type="Proteomes" id="UP000239532">
    <property type="component" value="Unassembled WGS sequence"/>
</dbReference>
<dbReference type="OrthoDB" id="1162756at2"/>
<dbReference type="GO" id="GO:0003677">
    <property type="term" value="F:DNA binding"/>
    <property type="evidence" value="ECO:0007669"/>
    <property type="project" value="InterPro"/>
</dbReference>
<dbReference type="Pfam" id="PF01381">
    <property type="entry name" value="HTH_3"/>
    <property type="match status" value="1"/>
</dbReference>
<dbReference type="InterPro" id="IPR001387">
    <property type="entry name" value="Cro/C1-type_HTH"/>
</dbReference>
<dbReference type="CDD" id="cd00093">
    <property type="entry name" value="HTH_XRE"/>
    <property type="match status" value="1"/>
</dbReference>